<evidence type="ECO:0000256" key="1">
    <source>
        <dbReference type="SAM" id="MobiDB-lite"/>
    </source>
</evidence>
<evidence type="ECO:0000313" key="3">
    <source>
        <dbReference type="Proteomes" id="UP000198589"/>
    </source>
</evidence>
<dbReference type="STRING" id="1798228.SAMN05216574_11370"/>
<dbReference type="AlphaFoldDB" id="A0A1I2IHV0"/>
<dbReference type="OrthoDB" id="5188909at2"/>
<reference evidence="3" key="1">
    <citation type="submission" date="2016-10" db="EMBL/GenBank/DDBJ databases">
        <authorList>
            <person name="Varghese N."/>
            <person name="Submissions S."/>
        </authorList>
    </citation>
    <scope>NUCLEOTIDE SEQUENCE [LARGE SCALE GENOMIC DNA]</scope>
    <source>
        <strain evidence="3">DSM 46838</strain>
    </source>
</reference>
<organism evidence="2 3">
    <name type="scientific">Blastococcus tunisiensis</name>
    <dbReference type="NCBI Taxonomy" id="1798228"/>
    <lineage>
        <taxon>Bacteria</taxon>
        <taxon>Bacillati</taxon>
        <taxon>Actinomycetota</taxon>
        <taxon>Actinomycetes</taxon>
        <taxon>Geodermatophilales</taxon>
        <taxon>Geodermatophilaceae</taxon>
        <taxon>Blastococcus</taxon>
    </lineage>
</organism>
<name>A0A1I2IHV0_9ACTN</name>
<sequence>MGDDGLDGGGPTELVADRAGDRHRRWWTWAAAAGCAVALAVAVVDLTGGDAREAPPAPGTVTGVPGAAATGDPGAGILTGPTRGSLAGDHAFLDGVRALPWTVEPPVRAADGTILYYLSEPPVEVRRVVYAGDVPGGRWALVVAGAADAPEAADLPPGVVPDDAPVAAWFTGPPGAAVAQMTSATDPYTVATDWPLALTDPRTGALVVVAAPGDEVEVSERPLIDADGRTSREWRRVDTEDGVAVTRIPPVPRAVDASTSYRVLRDGRLQARDTPWSLFAGEPGAELSVGYLRGPPGELGELAARYAAEGVLRELGLPGDQVTITAQWVGSVPAGGAGRAAVVTVALPGGAVVVSAQWLARQPDGSLTGAFCGRDVLPAGPPPERRVQAASCEVIDQGTGAPMSTGLVVVGPPEVALVRTYDGDRSFLSEHGAVDGVLVAPMPLGTRSVEAVTDGGVTLGRVDLLGFLVDFGD</sequence>
<proteinExistence type="predicted"/>
<feature type="compositionally biased region" description="Low complexity" evidence="1">
    <location>
        <begin position="59"/>
        <end position="76"/>
    </location>
</feature>
<dbReference type="Proteomes" id="UP000198589">
    <property type="component" value="Unassembled WGS sequence"/>
</dbReference>
<accession>A0A1I2IHV0</accession>
<feature type="region of interest" description="Disordered" evidence="1">
    <location>
        <begin position="53"/>
        <end position="78"/>
    </location>
</feature>
<keyword evidence="3" id="KW-1185">Reference proteome</keyword>
<evidence type="ECO:0000313" key="2">
    <source>
        <dbReference type="EMBL" id="SFF41794.1"/>
    </source>
</evidence>
<gene>
    <name evidence="2" type="ORF">SAMN05216574_11370</name>
</gene>
<dbReference type="EMBL" id="FOND01000013">
    <property type="protein sequence ID" value="SFF41794.1"/>
    <property type="molecule type" value="Genomic_DNA"/>
</dbReference>
<protein>
    <submittedName>
        <fullName evidence="2">Uncharacterized protein</fullName>
    </submittedName>
</protein>
<dbReference type="RefSeq" id="WP_092201147.1">
    <property type="nucleotide sequence ID" value="NZ_FOND01000013.1"/>
</dbReference>